<evidence type="ECO:0000313" key="2">
    <source>
        <dbReference type="Proteomes" id="UP000287188"/>
    </source>
</evidence>
<dbReference type="Proteomes" id="UP000287188">
    <property type="component" value="Unassembled WGS sequence"/>
</dbReference>
<protein>
    <submittedName>
        <fullName evidence="1">Uncharacterized protein</fullName>
    </submittedName>
</protein>
<dbReference type="EMBL" id="BIFS01000001">
    <property type="protein sequence ID" value="GCE17230.1"/>
    <property type="molecule type" value="Genomic_DNA"/>
</dbReference>
<gene>
    <name evidence="1" type="ORF">KDK_10300</name>
</gene>
<evidence type="ECO:0000313" key="1">
    <source>
        <dbReference type="EMBL" id="GCE17230.1"/>
    </source>
</evidence>
<accession>A0A402ADP6</accession>
<proteinExistence type="predicted"/>
<keyword evidence="2" id="KW-1185">Reference proteome</keyword>
<comment type="caution">
    <text evidence="1">The sequence shown here is derived from an EMBL/GenBank/DDBJ whole genome shotgun (WGS) entry which is preliminary data.</text>
</comment>
<name>A0A402ADP6_9CHLR</name>
<dbReference type="AlphaFoldDB" id="A0A402ADP6"/>
<reference evidence="2" key="1">
    <citation type="submission" date="2018-12" db="EMBL/GenBank/DDBJ databases">
        <title>Tengunoibacter tsumagoiensis gen. nov., sp. nov., Dictyobacter kobayashii sp. nov., D. alpinus sp. nov., and D. joshuensis sp. nov. and description of Dictyobacteraceae fam. nov. within the order Ktedonobacterales isolated from Tengu-no-mugimeshi.</title>
        <authorList>
            <person name="Wang C.M."/>
            <person name="Zheng Y."/>
            <person name="Sakai Y."/>
            <person name="Toyoda A."/>
            <person name="Minakuchi Y."/>
            <person name="Abe K."/>
            <person name="Yokota A."/>
            <person name="Yabe S."/>
        </authorList>
    </citation>
    <scope>NUCLEOTIDE SEQUENCE [LARGE SCALE GENOMIC DNA]</scope>
    <source>
        <strain evidence="2">Uno11</strain>
    </source>
</reference>
<organism evidence="1 2">
    <name type="scientific">Dictyobacter kobayashii</name>
    <dbReference type="NCBI Taxonomy" id="2014872"/>
    <lineage>
        <taxon>Bacteria</taxon>
        <taxon>Bacillati</taxon>
        <taxon>Chloroflexota</taxon>
        <taxon>Ktedonobacteria</taxon>
        <taxon>Ktedonobacterales</taxon>
        <taxon>Dictyobacteraceae</taxon>
        <taxon>Dictyobacter</taxon>
    </lineage>
</organism>
<sequence length="59" mass="6740">MYCKSMDDKADKDGKWGWWKSGISSMLWSVMHWPWSANARNAGTGNYTCDIAYEPGMTD</sequence>